<accession>A0A5N4DYX2</accession>
<dbReference type="EMBL" id="JWIN03000007">
    <property type="protein sequence ID" value="KAB1276184.1"/>
    <property type="molecule type" value="Genomic_DNA"/>
</dbReference>
<evidence type="ECO:0000256" key="8">
    <source>
        <dbReference type="ARBA" id="ARBA00036320"/>
    </source>
</evidence>
<dbReference type="EC" id="3.4.21.4" evidence="9"/>
<keyword evidence="7" id="KW-1015">Disulfide bond</keyword>
<keyword evidence="3" id="KW-0645">Protease</keyword>
<dbReference type="GO" id="GO:0005615">
    <property type="term" value="C:extracellular space"/>
    <property type="evidence" value="ECO:0007669"/>
    <property type="project" value="TreeGrafter"/>
</dbReference>
<keyword evidence="4" id="KW-0222">Digestion</keyword>
<feature type="domain" description="Peptidase S1" evidence="10">
    <location>
        <begin position="6"/>
        <end position="120"/>
    </location>
</feature>
<dbReference type="GO" id="GO:0004252">
    <property type="term" value="F:serine-type endopeptidase activity"/>
    <property type="evidence" value="ECO:0007669"/>
    <property type="project" value="UniProtKB-EC"/>
</dbReference>
<comment type="caution">
    <text evidence="11">The sequence shown here is derived from an EMBL/GenBank/DDBJ whole genome shotgun (WGS) entry which is preliminary data.</text>
</comment>
<dbReference type="PROSITE" id="PS50240">
    <property type="entry name" value="TRYPSIN_DOM"/>
    <property type="match status" value="1"/>
</dbReference>
<dbReference type="PANTHER" id="PTHR24264:SF15">
    <property type="entry name" value="RIKEN CDNA 2210010C04 GENE"/>
    <property type="match status" value="1"/>
</dbReference>
<keyword evidence="2" id="KW-0964">Secreted</keyword>
<name>A0A5N4DYX2_CAMDR</name>
<comment type="subcellular location">
    <subcellularLocation>
        <location evidence="1">Secreted</location>
    </subcellularLocation>
</comment>
<evidence type="ECO:0000256" key="9">
    <source>
        <dbReference type="ARBA" id="ARBA00038868"/>
    </source>
</evidence>
<keyword evidence="12" id="KW-1185">Reference proteome</keyword>
<protein>
    <recommendedName>
        <fullName evidence="9">trypsin</fullName>
        <ecNumber evidence="9">3.4.21.4</ecNumber>
    </recommendedName>
</protein>
<evidence type="ECO:0000256" key="7">
    <source>
        <dbReference type="ARBA" id="ARBA00023157"/>
    </source>
</evidence>
<evidence type="ECO:0000313" key="11">
    <source>
        <dbReference type="EMBL" id="KAB1276184.1"/>
    </source>
</evidence>
<dbReference type="Pfam" id="PF00089">
    <property type="entry name" value="Trypsin"/>
    <property type="match status" value="1"/>
</dbReference>
<evidence type="ECO:0000256" key="4">
    <source>
        <dbReference type="ARBA" id="ARBA00022757"/>
    </source>
</evidence>
<sequence>MTGVYWEGKELNLASTPDLLQCLNAPSCRTAPAAAPTQAQITSNMICVGFHGGWEGLLPVEGSNWLFPVAQGDSGGPVVCNGKLQGIVSWGYGCAVKGKPGCLHQGLQLRELDRQTISSY</sequence>
<evidence type="ECO:0000313" key="12">
    <source>
        <dbReference type="Proteomes" id="UP000299084"/>
    </source>
</evidence>
<dbReference type="InterPro" id="IPR001254">
    <property type="entry name" value="Trypsin_dom"/>
</dbReference>
<evidence type="ECO:0000256" key="5">
    <source>
        <dbReference type="ARBA" id="ARBA00022801"/>
    </source>
</evidence>
<evidence type="ECO:0000256" key="6">
    <source>
        <dbReference type="ARBA" id="ARBA00022825"/>
    </source>
</evidence>
<evidence type="ECO:0000259" key="10">
    <source>
        <dbReference type="PROSITE" id="PS50240"/>
    </source>
</evidence>
<evidence type="ECO:0000256" key="3">
    <source>
        <dbReference type="ARBA" id="ARBA00022670"/>
    </source>
</evidence>
<comment type="catalytic activity">
    <reaction evidence="8">
        <text>Preferential cleavage: Arg-|-Xaa, Lys-|-Xaa.</text>
        <dbReference type="EC" id="3.4.21.4"/>
    </reaction>
</comment>
<evidence type="ECO:0000256" key="1">
    <source>
        <dbReference type="ARBA" id="ARBA00004613"/>
    </source>
</evidence>
<dbReference type="InterPro" id="IPR009003">
    <property type="entry name" value="Peptidase_S1_PA"/>
</dbReference>
<organism evidence="11 12">
    <name type="scientific">Camelus dromedarius</name>
    <name type="common">Dromedary</name>
    <name type="synonym">Arabian camel</name>
    <dbReference type="NCBI Taxonomy" id="9838"/>
    <lineage>
        <taxon>Eukaryota</taxon>
        <taxon>Metazoa</taxon>
        <taxon>Chordata</taxon>
        <taxon>Craniata</taxon>
        <taxon>Vertebrata</taxon>
        <taxon>Euteleostomi</taxon>
        <taxon>Mammalia</taxon>
        <taxon>Eutheria</taxon>
        <taxon>Laurasiatheria</taxon>
        <taxon>Artiodactyla</taxon>
        <taxon>Tylopoda</taxon>
        <taxon>Camelidae</taxon>
        <taxon>Camelus</taxon>
    </lineage>
</organism>
<dbReference type="GO" id="GO:0007586">
    <property type="term" value="P:digestion"/>
    <property type="evidence" value="ECO:0007669"/>
    <property type="project" value="UniProtKB-KW"/>
</dbReference>
<dbReference type="Gene3D" id="2.40.10.10">
    <property type="entry name" value="Trypsin-like serine proteases"/>
    <property type="match status" value="1"/>
</dbReference>
<reference evidence="11 12" key="1">
    <citation type="journal article" date="2019" name="Mol. Ecol. Resour.">
        <title>Improving Illumina assemblies with Hi-C and long reads: an example with the North African dromedary.</title>
        <authorList>
            <person name="Elbers J.P."/>
            <person name="Rogers M.F."/>
            <person name="Perelman P.L."/>
            <person name="Proskuryakova A.A."/>
            <person name="Serdyukova N.A."/>
            <person name="Johnson W.E."/>
            <person name="Horin P."/>
            <person name="Corander J."/>
            <person name="Murphy D."/>
            <person name="Burger P.A."/>
        </authorList>
    </citation>
    <scope>NUCLEOTIDE SEQUENCE [LARGE SCALE GENOMIC DNA]</scope>
    <source>
        <strain evidence="11">Drom800</strain>
        <tissue evidence="11">Blood</tissue>
    </source>
</reference>
<evidence type="ECO:0000256" key="2">
    <source>
        <dbReference type="ARBA" id="ARBA00022525"/>
    </source>
</evidence>
<dbReference type="AlphaFoldDB" id="A0A5N4DYX2"/>
<keyword evidence="5" id="KW-0378">Hydrolase</keyword>
<dbReference type="GO" id="GO:0006508">
    <property type="term" value="P:proteolysis"/>
    <property type="evidence" value="ECO:0007669"/>
    <property type="project" value="UniProtKB-KW"/>
</dbReference>
<proteinExistence type="predicted"/>
<dbReference type="InterPro" id="IPR050127">
    <property type="entry name" value="Serine_Proteases_S1"/>
</dbReference>
<dbReference type="SUPFAM" id="SSF50494">
    <property type="entry name" value="Trypsin-like serine proteases"/>
    <property type="match status" value="1"/>
</dbReference>
<keyword evidence="6" id="KW-0720">Serine protease</keyword>
<dbReference type="SMR" id="A0A5N4DYX2"/>
<dbReference type="PANTHER" id="PTHR24264">
    <property type="entry name" value="TRYPSIN-RELATED"/>
    <property type="match status" value="1"/>
</dbReference>
<dbReference type="Proteomes" id="UP000299084">
    <property type="component" value="Unassembled WGS sequence"/>
</dbReference>
<gene>
    <name evidence="11" type="primary">Trypsin</name>
    <name evidence="11" type="ORF">Cadr_000008519</name>
</gene>
<dbReference type="InterPro" id="IPR043504">
    <property type="entry name" value="Peptidase_S1_PA_chymotrypsin"/>
</dbReference>